<dbReference type="SUPFAM" id="SSF161098">
    <property type="entry name" value="MetI-like"/>
    <property type="match status" value="1"/>
</dbReference>
<keyword evidence="4 7" id="KW-0812">Transmembrane</keyword>
<dbReference type="InterPro" id="IPR035906">
    <property type="entry name" value="MetI-like_sf"/>
</dbReference>
<keyword evidence="6 7" id="KW-0472">Membrane</keyword>
<gene>
    <name evidence="9" type="ORF">IAB05_06025</name>
</gene>
<evidence type="ECO:0000256" key="1">
    <source>
        <dbReference type="ARBA" id="ARBA00004651"/>
    </source>
</evidence>
<evidence type="ECO:0000256" key="3">
    <source>
        <dbReference type="ARBA" id="ARBA00022475"/>
    </source>
</evidence>
<dbReference type="PROSITE" id="PS50928">
    <property type="entry name" value="ABC_TM1"/>
    <property type="match status" value="1"/>
</dbReference>
<dbReference type="Pfam" id="PF00528">
    <property type="entry name" value="BPD_transp_1"/>
    <property type="match status" value="1"/>
</dbReference>
<accession>A0A9D1MIP8</accession>
<feature type="domain" description="ABC transmembrane type-1" evidence="8">
    <location>
        <begin position="80"/>
        <end position="260"/>
    </location>
</feature>
<feature type="transmembrane region" description="Helical" evidence="7">
    <location>
        <begin position="84"/>
        <end position="104"/>
    </location>
</feature>
<evidence type="ECO:0000256" key="4">
    <source>
        <dbReference type="ARBA" id="ARBA00022692"/>
    </source>
</evidence>
<name>A0A9D1MIP8_9FIRM</name>
<dbReference type="Gene3D" id="1.10.3720.10">
    <property type="entry name" value="MetI-like"/>
    <property type="match status" value="1"/>
</dbReference>
<keyword evidence="5 7" id="KW-1133">Transmembrane helix</keyword>
<evidence type="ECO:0000259" key="8">
    <source>
        <dbReference type="PROSITE" id="PS50928"/>
    </source>
</evidence>
<sequence length="267" mass="29397">MTVSTMSDKAKTLRKLFTDKHIIGNVVYPVIGIGVVLLFWYLLSVIVGIEMILPSPARAFEEFFALFSESDFWTAVSGTMLRTLTAFGIAFALAAVTSTLSVFVEPVGRILSPIITILRSIPTMSIILIAIIAFKPTESPILVTFLISYPLLHASFSHAITNVDPFIVNMSKVFKVPVYKRIFKMYIPAMLPEVLTAVGSNISLALKVMIASEVLAQTFESMGVAMQIQRIYLNTAGLMGWTIAAIVLSFLLEIAVKLIALVFVRRK</sequence>
<comment type="subcellular location">
    <subcellularLocation>
        <location evidence="1 7">Cell membrane</location>
        <topology evidence="1 7">Multi-pass membrane protein</topology>
    </subcellularLocation>
</comment>
<protein>
    <submittedName>
        <fullName evidence="9">ABC transporter permease subunit</fullName>
    </submittedName>
</protein>
<feature type="transmembrane region" description="Helical" evidence="7">
    <location>
        <begin position="238"/>
        <end position="264"/>
    </location>
</feature>
<dbReference type="InterPro" id="IPR000515">
    <property type="entry name" value="MetI-like"/>
</dbReference>
<evidence type="ECO:0000256" key="2">
    <source>
        <dbReference type="ARBA" id="ARBA00022448"/>
    </source>
</evidence>
<reference evidence="9" key="1">
    <citation type="submission" date="2020-10" db="EMBL/GenBank/DDBJ databases">
        <authorList>
            <person name="Gilroy R."/>
        </authorList>
    </citation>
    <scope>NUCLEOTIDE SEQUENCE</scope>
    <source>
        <strain evidence="9">18911</strain>
    </source>
</reference>
<proteinExistence type="inferred from homology"/>
<dbReference type="GO" id="GO:0005886">
    <property type="term" value="C:plasma membrane"/>
    <property type="evidence" value="ECO:0007669"/>
    <property type="project" value="UniProtKB-SubCell"/>
</dbReference>
<comment type="similarity">
    <text evidence="7">Belongs to the binding-protein-dependent transport system permease family.</text>
</comment>
<dbReference type="PANTHER" id="PTHR30151">
    <property type="entry name" value="ALKANE SULFONATE ABC TRANSPORTER-RELATED, MEMBRANE SUBUNIT"/>
    <property type="match status" value="1"/>
</dbReference>
<evidence type="ECO:0000256" key="7">
    <source>
        <dbReference type="RuleBase" id="RU363032"/>
    </source>
</evidence>
<feature type="transmembrane region" description="Helical" evidence="7">
    <location>
        <begin position="26"/>
        <end position="49"/>
    </location>
</feature>
<dbReference type="PANTHER" id="PTHR30151:SF0">
    <property type="entry name" value="ABC TRANSPORTER PERMEASE PROTEIN MJ0413-RELATED"/>
    <property type="match status" value="1"/>
</dbReference>
<keyword evidence="2 7" id="KW-0813">Transport</keyword>
<evidence type="ECO:0000313" key="10">
    <source>
        <dbReference type="Proteomes" id="UP000824094"/>
    </source>
</evidence>
<feature type="transmembrane region" description="Helical" evidence="7">
    <location>
        <begin position="141"/>
        <end position="160"/>
    </location>
</feature>
<dbReference type="AlphaFoldDB" id="A0A9D1MIP8"/>
<dbReference type="EMBL" id="DVNF01000175">
    <property type="protein sequence ID" value="HIU60930.1"/>
    <property type="molecule type" value="Genomic_DNA"/>
</dbReference>
<keyword evidence="3" id="KW-1003">Cell membrane</keyword>
<feature type="transmembrane region" description="Helical" evidence="7">
    <location>
        <begin position="110"/>
        <end position="134"/>
    </location>
</feature>
<dbReference type="Proteomes" id="UP000824094">
    <property type="component" value="Unassembled WGS sequence"/>
</dbReference>
<evidence type="ECO:0000256" key="5">
    <source>
        <dbReference type="ARBA" id="ARBA00022989"/>
    </source>
</evidence>
<reference evidence="9" key="2">
    <citation type="journal article" date="2021" name="PeerJ">
        <title>Extensive microbial diversity within the chicken gut microbiome revealed by metagenomics and culture.</title>
        <authorList>
            <person name="Gilroy R."/>
            <person name="Ravi A."/>
            <person name="Getino M."/>
            <person name="Pursley I."/>
            <person name="Horton D.L."/>
            <person name="Alikhan N.F."/>
            <person name="Baker D."/>
            <person name="Gharbi K."/>
            <person name="Hall N."/>
            <person name="Watson M."/>
            <person name="Adriaenssens E.M."/>
            <person name="Foster-Nyarko E."/>
            <person name="Jarju S."/>
            <person name="Secka A."/>
            <person name="Antonio M."/>
            <person name="Oren A."/>
            <person name="Chaudhuri R.R."/>
            <person name="La Ragione R."/>
            <person name="Hildebrand F."/>
            <person name="Pallen M.J."/>
        </authorList>
    </citation>
    <scope>NUCLEOTIDE SEQUENCE</scope>
    <source>
        <strain evidence="9">18911</strain>
    </source>
</reference>
<organism evidence="9 10">
    <name type="scientific">Candidatus Stercoripulliclostridium merdigallinarum</name>
    <dbReference type="NCBI Taxonomy" id="2840951"/>
    <lineage>
        <taxon>Bacteria</taxon>
        <taxon>Bacillati</taxon>
        <taxon>Bacillota</taxon>
        <taxon>Clostridia</taxon>
        <taxon>Eubacteriales</taxon>
        <taxon>Candidatus Stercoripulliclostridium</taxon>
    </lineage>
</organism>
<evidence type="ECO:0000313" key="9">
    <source>
        <dbReference type="EMBL" id="HIU60930.1"/>
    </source>
</evidence>
<dbReference type="GO" id="GO:0055085">
    <property type="term" value="P:transmembrane transport"/>
    <property type="evidence" value="ECO:0007669"/>
    <property type="project" value="InterPro"/>
</dbReference>
<comment type="caution">
    <text evidence="9">The sequence shown here is derived from an EMBL/GenBank/DDBJ whole genome shotgun (WGS) entry which is preliminary data.</text>
</comment>
<evidence type="ECO:0000256" key="6">
    <source>
        <dbReference type="ARBA" id="ARBA00023136"/>
    </source>
</evidence>